<gene>
    <name evidence="1" type="ORF">DCAF_LOCUS17011</name>
</gene>
<feature type="non-terminal residue" evidence="1">
    <location>
        <position position="1"/>
    </location>
</feature>
<evidence type="ECO:0000313" key="1">
    <source>
        <dbReference type="EMBL" id="CAK7342858.1"/>
    </source>
</evidence>
<keyword evidence="2" id="KW-1185">Reference proteome</keyword>
<name>A0AAV1S095_9ROSI</name>
<accession>A0AAV1S095</accession>
<evidence type="ECO:0000313" key="2">
    <source>
        <dbReference type="Proteomes" id="UP001314170"/>
    </source>
</evidence>
<dbReference type="EMBL" id="CAWUPB010001160">
    <property type="protein sequence ID" value="CAK7342858.1"/>
    <property type="molecule type" value="Genomic_DNA"/>
</dbReference>
<dbReference type="AlphaFoldDB" id="A0AAV1S095"/>
<protein>
    <submittedName>
        <fullName evidence="1">Uncharacterized protein</fullName>
    </submittedName>
</protein>
<dbReference type="Proteomes" id="UP001314170">
    <property type="component" value="Unassembled WGS sequence"/>
</dbReference>
<organism evidence="1 2">
    <name type="scientific">Dovyalis caffra</name>
    <dbReference type="NCBI Taxonomy" id="77055"/>
    <lineage>
        <taxon>Eukaryota</taxon>
        <taxon>Viridiplantae</taxon>
        <taxon>Streptophyta</taxon>
        <taxon>Embryophyta</taxon>
        <taxon>Tracheophyta</taxon>
        <taxon>Spermatophyta</taxon>
        <taxon>Magnoliopsida</taxon>
        <taxon>eudicotyledons</taxon>
        <taxon>Gunneridae</taxon>
        <taxon>Pentapetalae</taxon>
        <taxon>rosids</taxon>
        <taxon>fabids</taxon>
        <taxon>Malpighiales</taxon>
        <taxon>Salicaceae</taxon>
        <taxon>Flacourtieae</taxon>
        <taxon>Dovyalis</taxon>
    </lineage>
</organism>
<comment type="caution">
    <text evidence="1">The sequence shown here is derived from an EMBL/GenBank/DDBJ whole genome shotgun (WGS) entry which is preliminary data.</text>
</comment>
<proteinExistence type="predicted"/>
<reference evidence="1 2" key="1">
    <citation type="submission" date="2024-01" db="EMBL/GenBank/DDBJ databases">
        <authorList>
            <person name="Waweru B."/>
        </authorList>
    </citation>
    <scope>NUCLEOTIDE SEQUENCE [LARGE SCALE GENOMIC DNA]</scope>
</reference>
<sequence length="76" mass="8238">VEGVMTLIQKKWHSGICNGEASDDEDTNEFIGKDGDTNTGVATTTTFQSVTTFIAASLILIHDPTWKTVSSTMIME</sequence>